<keyword evidence="6" id="KW-1185">Reference proteome</keyword>
<evidence type="ECO:0000259" key="4">
    <source>
        <dbReference type="SMART" id="SM00385"/>
    </source>
</evidence>
<dbReference type="Pfam" id="PF00134">
    <property type="entry name" value="Cyclin_N"/>
    <property type="match status" value="1"/>
</dbReference>
<keyword evidence="1 2" id="KW-0195">Cyclin</keyword>
<dbReference type="SUPFAM" id="SSF47954">
    <property type="entry name" value="Cyclin-like"/>
    <property type="match status" value="2"/>
</dbReference>
<dbReference type="InterPro" id="IPR036915">
    <property type="entry name" value="Cyclin-like_sf"/>
</dbReference>
<dbReference type="STRING" id="930992.A0A0D0BWL5"/>
<evidence type="ECO:0000313" key="6">
    <source>
        <dbReference type="Proteomes" id="UP000054485"/>
    </source>
</evidence>
<evidence type="ECO:0000256" key="1">
    <source>
        <dbReference type="ARBA" id="ARBA00023127"/>
    </source>
</evidence>
<dbReference type="FunCoup" id="A0A0D0BWL5">
    <property type="interactions" value="649"/>
</dbReference>
<dbReference type="HOGENOM" id="CLU_022620_4_0_1"/>
<dbReference type="Pfam" id="PF16899">
    <property type="entry name" value="Cyclin_C_2"/>
    <property type="match status" value="1"/>
</dbReference>
<evidence type="ECO:0000256" key="3">
    <source>
        <dbReference type="SAM" id="MobiDB-lite"/>
    </source>
</evidence>
<dbReference type="PANTHER" id="PTHR10026">
    <property type="entry name" value="CYCLIN"/>
    <property type="match status" value="1"/>
</dbReference>
<dbReference type="CDD" id="cd20525">
    <property type="entry name" value="CYCLIN_CCNH_rpt2"/>
    <property type="match status" value="1"/>
</dbReference>
<dbReference type="EMBL" id="KN835148">
    <property type="protein sequence ID" value="KIK47318.1"/>
    <property type="molecule type" value="Genomic_DNA"/>
</dbReference>
<dbReference type="InterPro" id="IPR006671">
    <property type="entry name" value="Cyclin_N"/>
</dbReference>
<dbReference type="SMART" id="SM00385">
    <property type="entry name" value="CYCLIN"/>
    <property type="match status" value="1"/>
</dbReference>
<sequence>MAADNIAKAANPQTNSSTVKKPLYEGSTQYKSWRYSPEQLEQVRTSLNTAAVAVIRNTFEADEPGSSEDVLFLNANEEQLLVKLYITKIPQLCGHFRFPEEVEATAISYLKRFYLKNTVMDWHPKNVMLTALFLATKTTNNPISLESYTSNIPKTSSSDVLDLEFLVSQSLNFEFAVWHAHRALWGIWLDLQSLPDVSDELRPQDVYDIAIKHVRASRFTDAELIYTPSQIALASLALASPLLAERWADSKAAAGAAQPLSATLDPTLGSVKYIITQMGHPPDVEAVREVDRRLKLCKNPEKVPGSKAYLARQAAEQRRAEEKRNKKAEDVRKAVTEGGNPFGSELNEDEKAKQLAELDDDDDD</sequence>
<comment type="similarity">
    <text evidence="2">Belongs to the cyclin family.</text>
</comment>
<dbReference type="GO" id="GO:0006357">
    <property type="term" value="P:regulation of transcription by RNA polymerase II"/>
    <property type="evidence" value="ECO:0007669"/>
    <property type="project" value="InterPro"/>
</dbReference>
<dbReference type="OrthoDB" id="340962at2759"/>
<accession>A0A0D0BWL5</accession>
<dbReference type="GO" id="GO:0016538">
    <property type="term" value="F:cyclin-dependent protein serine/threonine kinase regulator activity"/>
    <property type="evidence" value="ECO:0007669"/>
    <property type="project" value="InterPro"/>
</dbReference>
<organism evidence="5 6">
    <name type="scientific">Suillus luteus UH-Slu-Lm8-n1</name>
    <dbReference type="NCBI Taxonomy" id="930992"/>
    <lineage>
        <taxon>Eukaryota</taxon>
        <taxon>Fungi</taxon>
        <taxon>Dikarya</taxon>
        <taxon>Basidiomycota</taxon>
        <taxon>Agaricomycotina</taxon>
        <taxon>Agaricomycetes</taxon>
        <taxon>Agaricomycetidae</taxon>
        <taxon>Boletales</taxon>
        <taxon>Suillineae</taxon>
        <taxon>Suillaceae</taxon>
        <taxon>Suillus</taxon>
    </lineage>
</organism>
<feature type="compositionally biased region" description="Basic and acidic residues" evidence="3">
    <location>
        <begin position="315"/>
        <end position="335"/>
    </location>
</feature>
<protein>
    <recommendedName>
        <fullName evidence="4">Cyclin-like domain-containing protein</fullName>
    </recommendedName>
</protein>
<dbReference type="InterPro" id="IPR043198">
    <property type="entry name" value="Cyclin/Ssn8"/>
</dbReference>
<evidence type="ECO:0000313" key="5">
    <source>
        <dbReference type="EMBL" id="KIK47318.1"/>
    </source>
</evidence>
<reference evidence="6" key="2">
    <citation type="submission" date="2015-01" db="EMBL/GenBank/DDBJ databases">
        <title>Evolutionary Origins and Diversification of the Mycorrhizal Mutualists.</title>
        <authorList>
            <consortium name="DOE Joint Genome Institute"/>
            <consortium name="Mycorrhizal Genomics Consortium"/>
            <person name="Kohler A."/>
            <person name="Kuo A."/>
            <person name="Nagy L.G."/>
            <person name="Floudas D."/>
            <person name="Copeland A."/>
            <person name="Barry K.W."/>
            <person name="Cichocki N."/>
            <person name="Veneault-Fourrey C."/>
            <person name="LaButti K."/>
            <person name="Lindquist E.A."/>
            <person name="Lipzen A."/>
            <person name="Lundell T."/>
            <person name="Morin E."/>
            <person name="Murat C."/>
            <person name="Riley R."/>
            <person name="Ohm R."/>
            <person name="Sun H."/>
            <person name="Tunlid A."/>
            <person name="Henrissat B."/>
            <person name="Grigoriev I.V."/>
            <person name="Hibbett D.S."/>
            <person name="Martin F."/>
        </authorList>
    </citation>
    <scope>NUCLEOTIDE SEQUENCE [LARGE SCALE GENOMIC DNA]</scope>
    <source>
        <strain evidence="6">UH-Slu-Lm8-n1</strain>
    </source>
</reference>
<proteinExistence type="inferred from homology"/>
<dbReference type="InParanoid" id="A0A0D0BWL5"/>
<name>A0A0D0BWL5_9AGAM</name>
<reference evidence="5 6" key="1">
    <citation type="submission" date="2014-04" db="EMBL/GenBank/DDBJ databases">
        <authorList>
            <consortium name="DOE Joint Genome Institute"/>
            <person name="Kuo A."/>
            <person name="Ruytinx J."/>
            <person name="Rineau F."/>
            <person name="Colpaert J."/>
            <person name="Kohler A."/>
            <person name="Nagy L.G."/>
            <person name="Floudas D."/>
            <person name="Copeland A."/>
            <person name="Barry K.W."/>
            <person name="Cichocki N."/>
            <person name="Veneault-Fourrey C."/>
            <person name="LaButti K."/>
            <person name="Lindquist E.A."/>
            <person name="Lipzen A."/>
            <person name="Lundell T."/>
            <person name="Morin E."/>
            <person name="Murat C."/>
            <person name="Sun H."/>
            <person name="Tunlid A."/>
            <person name="Henrissat B."/>
            <person name="Grigoriev I.V."/>
            <person name="Hibbett D.S."/>
            <person name="Martin F."/>
            <person name="Nordberg H.P."/>
            <person name="Cantor M.N."/>
            <person name="Hua S.X."/>
        </authorList>
    </citation>
    <scope>NUCLEOTIDE SEQUENCE [LARGE SCALE GENOMIC DNA]</scope>
    <source>
        <strain evidence="5 6">UH-Slu-Lm8-n1</strain>
    </source>
</reference>
<dbReference type="Gene3D" id="1.10.472.10">
    <property type="entry name" value="Cyclin-like"/>
    <property type="match status" value="1"/>
</dbReference>
<dbReference type="InterPro" id="IPR031658">
    <property type="entry name" value="Cyclin_C_2"/>
</dbReference>
<dbReference type="AlphaFoldDB" id="A0A0D0BWL5"/>
<feature type="region of interest" description="Disordered" evidence="3">
    <location>
        <begin position="1"/>
        <end position="21"/>
    </location>
</feature>
<dbReference type="Proteomes" id="UP000054485">
    <property type="component" value="Unassembled WGS sequence"/>
</dbReference>
<feature type="domain" description="Cyclin-like" evidence="4">
    <location>
        <begin position="87"/>
        <end position="169"/>
    </location>
</feature>
<evidence type="ECO:0000256" key="2">
    <source>
        <dbReference type="RuleBase" id="RU000383"/>
    </source>
</evidence>
<gene>
    <name evidence="5" type="ORF">CY34DRAFT_799477</name>
</gene>
<dbReference type="CDD" id="cd20524">
    <property type="entry name" value="CYCLIN_CCNH_rpt1"/>
    <property type="match status" value="1"/>
</dbReference>
<dbReference type="InterPro" id="IPR013763">
    <property type="entry name" value="Cyclin-like_dom"/>
</dbReference>
<feature type="region of interest" description="Disordered" evidence="3">
    <location>
        <begin position="312"/>
        <end position="364"/>
    </location>
</feature>